<gene>
    <name evidence="2" type="ORF">Sste5346_009482</name>
</gene>
<reference evidence="2 3" key="1">
    <citation type="journal article" date="2024" name="IMA Fungus">
        <title>IMA Genome - F19 : A genome assembly and annotation guide to empower mycologists, including annotated draft genome sequences of Ceratocystis pirilliformis, Diaporthe australafricana, Fusarium ophioides, Paecilomyces lecythidis, and Sporothrix stenoceras.</title>
        <authorList>
            <person name="Aylward J."/>
            <person name="Wilson A.M."/>
            <person name="Visagie C.M."/>
            <person name="Spraker J."/>
            <person name="Barnes I."/>
            <person name="Buitendag C."/>
            <person name="Ceriani C."/>
            <person name="Del Mar Angel L."/>
            <person name="du Plessis D."/>
            <person name="Fuchs T."/>
            <person name="Gasser K."/>
            <person name="Kramer D."/>
            <person name="Li W."/>
            <person name="Munsamy K."/>
            <person name="Piso A."/>
            <person name="Price J.L."/>
            <person name="Sonnekus B."/>
            <person name="Thomas C."/>
            <person name="van der Nest A."/>
            <person name="van Dijk A."/>
            <person name="van Heerden A."/>
            <person name="van Vuuren N."/>
            <person name="Yilmaz N."/>
            <person name="Duong T.A."/>
            <person name="van der Merwe N.A."/>
            <person name="Wingfield M.J."/>
            <person name="Wingfield B.D."/>
        </authorList>
    </citation>
    <scope>NUCLEOTIDE SEQUENCE [LARGE SCALE GENOMIC DNA]</scope>
    <source>
        <strain evidence="2 3">CMW 5346</strain>
    </source>
</reference>
<proteinExistence type="predicted"/>
<comment type="caution">
    <text evidence="2">The sequence shown here is derived from an EMBL/GenBank/DDBJ whole genome shotgun (WGS) entry which is preliminary data.</text>
</comment>
<evidence type="ECO:0000313" key="3">
    <source>
        <dbReference type="Proteomes" id="UP001583186"/>
    </source>
</evidence>
<organism evidence="2 3">
    <name type="scientific">Sporothrix stenoceras</name>
    <dbReference type="NCBI Taxonomy" id="5173"/>
    <lineage>
        <taxon>Eukaryota</taxon>
        <taxon>Fungi</taxon>
        <taxon>Dikarya</taxon>
        <taxon>Ascomycota</taxon>
        <taxon>Pezizomycotina</taxon>
        <taxon>Sordariomycetes</taxon>
        <taxon>Sordariomycetidae</taxon>
        <taxon>Ophiostomatales</taxon>
        <taxon>Ophiostomataceae</taxon>
        <taxon>Sporothrix</taxon>
    </lineage>
</organism>
<accession>A0ABR3YJV0</accession>
<feature type="compositionally biased region" description="Low complexity" evidence="1">
    <location>
        <begin position="9"/>
        <end position="27"/>
    </location>
</feature>
<sequence>MVTVTRSVALTATSDSPSTSSSRLATPGTDGSVDGSEAARSPTPTVSVSPPPSLHSPAPQLRLPTQQGTPPPRESRAESITGGLANGLDNVHLSSPAPATPGDLDMSALATAVENVERGTDEQTPLPETPPATPGALRPPRSTPASQPRTRSPRTRSPRIRSPSQSLTYNIEDEELPPHRLYSPHIQHALRDSKALMASLADALGSSSSRMHADRGSTIHSLHKQATALANFQLPPSWTVGFVGGTGAGGSDGKASTCVATEFRYRAGDNFAIDVELFSEDKLQEQLANLVRSYRSYHLPEEATQAQTADAASANDAAIARNGSKEDAKRALDMLRALFGTQIDTSEQRLLADSEESLLSALGRQLLNNRAALSTQQEVFASVGACSERLKELTVEPREDAPEEPVSWPYIRAIK</sequence>
<evidence type="ECO:0000313" key="2">
    <source>
        <dbReference type="EMBL" id="KAL1888526.1"/>
    </source>
</evidence>
<dbReference type="Proteomes" id="UP001583186">
    <property type="component" value="Unassembled WGS sequence"/>
</dbReference>
<keyword evidence="3" id="KW-1185">Reference proteome</keyword>
<feature type="region of interest" description="Disordered" evidence="1">
    <location>
        <begin position="116"/>
        <end position="170"/>
    </location>
</feature>
<name>A0ABR3YJV0_9PEZI</name>
<feature type="compositionally biased region" description="Low complexity" evidence="1">
    <location>
        <begin position="138"/>
        <end position="150"/>
    </location>
</feature>
<dbReference type="EMBL" id="JAWCUI010000090">
    <property type="protein sequence ID" value="KAL1888526.1"/>
    <property type="molecule type" value="Genomic_DNA"/>
</dbReference>
<protein>
    <submittedName>
        <fullName evidence="2">Uncharacterized protein</fullName>
    </submittedName>
</protein>
<feature type="region of interest" description="Disordered" evidence="1">
    <location>
        <begin position="1"/>
        <end position="104"/>
    </location>
</feature>
<evidence type="ECO:0000256" key="1">
    <source>
        <dbReference type="SAM" id="MobiDB-lite"/>
    </source>
</evidence>